<dbReference type="AlphaFoldDB" id="A0A4P6JKT2"/>
<protein>
    <submittedName>
        <fullName evidence="1">Uncharacterized protein</fullName>
    </submittedName>
</protein>
<dbReference type="RefSeq" id="WP_129886270.1">
    <property type="nucleotide sequence ID" value="NZ_CP035758.1"/>
</dbReference>
<evidence type="ECO:0000313" key="1">
    <source>
        <dbReference type="EMBL" id="QBD75673.1"/>
    </source>
</evidence>
<name>A0A4P6JKT2_KTERU</name>
<dbReference type="KEGG" id="kbs:EPA93_06505"/>
<dbReference type="EMBL" id="CP035758">
    <property type="protein sequence ID" value="QBD75673.1"/>
    <property type="molecule type" value="Genomic_DNA"/>
</dbReference>
<keyword evidence="2" id="KW-1185">Reference proteome</keyword>
<organism evidence="1 2">
    <name type="scientific">Ktedonosporobacter rubrisoli</name>
    <dbReference type="NCBI Taxonomy" id="2509675"/>
    <lineage>
        <taxon>Bacteria</taxon>
        <taxon>Bacillati</taxon>
        <taxon>Chloroflexota</taxon>
        <taxon>Ktedonobacteria</taxon>
        <taxon>Ktedonobacterales</taxon>
        <taxon>Ktedonosporobacteraceae</taxon>
        <taxon>Ktedonosporobacter</taxon>
    </lineage>
</organism>
<evidence type="ECO:0000313" key="2">
    <source>
        <dbReference type="Proteomes" id="UP000290365"/>
    </source>
</evidence>
<accession>A0A4P6JKT2</accession>
<proteinExistence type="predicted"/>
<sequence length="153" mass="17467">MPMSQEAMDGLRAAIEYNPGAARYFMHALRFLPEGVRYKEQDRYGPLALMISAIPPALQITSSVSIPAKKPAPFPQEKLKYCEAFNREWLQRRFTKQELADIIEQILSEIKLSPVLKQIDASTTLILTAEGTFLSNNLYERNLKQKIDPEQQP</sequence>
<gene>
    <name evidence="1" type="ORF">EPA93_06505</name>
</gene>
<dbReference type="Proteomes" id="UP000290365">
    <property type="component" value="Chromosome"/>
</dbReference>
<reference evidence="1 2" key="1">
    <citation type="submission" date="2019-01" db="EMBL/GenBank/DDBJ databases">
        <title>Ktedonosporobacter rubrisoli SCAWS-G2.</title>
        <authorList>
            <person name="Huang Y."/>
            <person name="Yan B."/>
        </authorList>
    </citation>
    <scope>NUCLEOTIDE SEQUENCE [LARGE SCALE GENOMIC DNA]</scope>
    <source>
        <strain evidence="1 2">SCAWS-G2</strain>
    </source>
</reference>